<evidence type="ECO:0000313" key="3">
    <source>
        <dbReference type="Proteomes" id="UP001217918"/>
    </source>
</evidence>
<dbReference type="EMBL" id="JAQQPM010000005">
    <property type="protein sequence ID" value="KAK2071737.1"/>
    <property type="molecule type" value="Genomic_DNA"/>
</dbReference>
<dbReference type="AlphaFoldDB" id="A0AAD9I7J3"/>
<feature type="compositionally biased region" description="Polar residues" evidence="1">
    <location>
        <begin position="37"/>
        <end position="59"/>
    </location>
</feature>
<name>A0AAD9I7J3_9PEZI</name>
<accession>A0AAD9I7J3</accession>
<gene>
    <name evidence="2" type="ORF">P8C59_006140</name>
</gene>
<protein>
    <submittedName>
        <fullName evidence="2">Uncharacterized protein</fullName>
    </submittedName>
</protein>
<evidence type="ECO:0000256" key="1">
    <source>
        <dbReference type="SAM" id="MobiDB-lite"/>
    </source>
</evidence>
<evidence type="ECO:0000313" key="2">
    <source>
        <dbReference type="EMBL" id="KAK2071737.1"/>
    </source>
</evidence>
<proteinExistence type="predicted"/>
<feature type="region of interest" description="Disordered" evidence="1">
    <location>
        <begin position="1"/>
        <end position="59"/>
    </location>
</feature>
<organism evidence="2 3">
    <name type="scientific">Phyllachora maydis</name>
    <dbReference type="NCBI Taxonomy" id="1825666"/>
    <lineage>
        <taxon>Eukaryota</taxon>
        <taxon>Fungi</taxon>
        <taxon>Dikarya</taxon>
        <taxon>Ascomycota</taxon>
        <taxon>Pezizomycotina</taxon>
        <taxon>Sordariomycetes</taxon>
        <taxon>Sordariomycetidae</taxon>
        <taxon>Phyllachorales</taxon>
        <taxon>Phyllachoraceae</taxon>
        <taxon>Phyllachora</taxon>
    </lineage>
</organism>
<sequence>MWLSDYKSGGISSKDGRKTGNRLLTTSTQDKNLKTHPMTTRTSMSTVIPTKSLSTSSNGSKVGLQLKDLIQIIKWRDFAKVTAALLVNVEYG</sequence>
<reference evidence="2" key="1">
    <citation type="journal article" date="2023" name="Mol. Plant Microbe Interact.">
        <title>Elucidating the Obligate Nature and Biological Capacity of an Invasive Fungal Corn Pathogen.</title>
        <authorList>
            <person name="MacCready J.S."/>
            <person name="Roggenkamp E.M."/>
            <person name="Gdanetz K."/>
            <person name="Chilvers M.I."/>
        </authorList>
    </citation>
    <scope>NUCLEOTIDE SEQUENCE</scope>
    <source>
        <strain evidence="2">PM02</strain>
    </source>
</reference>
<keyword evidence="3" id="KW-1185">Reference proteome</keyword>
<comment type="caution">
    <text evidence="2">The sequence shown here is derived from an EMBL/GenBank/DDBJ whole genome shotgun (WGS) entry which is preliminary data.</text>
</comment>
<dbReference type="Proteomes" id="UP001217918">
    <property type="component" value="Unassembled WGS sequence"/>
</dbReference>